<dbReference type="Ensembl" id="ENSMUNT00000006215.2">
    <property type="protein sequence ID" value="ENSMUNP00000005351.2"/>
    <property type="gene ID" value="ENSMUNG00000004396.2"/>
</dbReference>
<dbReference type="Pfam" id="PF11835">
    <property type="entry name" value="RRM_8"/>
    <property type="match status" value="1"/>
</dbReference>
<dbReference type="PANTHER" id="PTHR15592">
    <property type="entry name" value="MATRIN 3/NUCLEAR PROTEIN 220-RELATED"/>
    <property type="match status" value="1"/>
</dbReference>
<reference evidence="3" key="1">
    <citation type="submission" date="2020-03" db="EMBL/GenBank/DDBJ databases">
        <title>Melopsittacus undulatus (budgerigar) genome, bMelUnd1, maternal haplotype with Z.</title>
        <authorList>
            <person name="Gedman G."/>
            <person name="Mountcastle J."/>
            <person name="Haase B."/>
            <person name="Formenti G."/>
            <person name="Wright T."/>
            <person name="Apodaca J."/>
            <person name="Pelan S."/>
            <person name="Chow W."/>
            <person name="Rhie A."/>
            <person name="Howe K."/>
            <person name="Fedrigo O."/>
            <person name="Jarvis E.D."/>
        </authorList>
    </citation>
    <scope>NUCLEOTIDE SEQUENCE [LARGE SCALE GENOMIC DNA]</scope>
</reference>
<sequence>MSNPIQAAGIHKKRFLSQFVNNNENDKKKFKADRSLCSPSRVLHIRQIPSDATEEEVISLGIPFGKVTNFLRLKGKCQALLEMDSEEAAAALVNYCSYSIPHLHNQPVYIQYSKHRELKIENSSYQARAQAALETENAMEHGSQAILSAHAVEGGHRQCQGSVLRIIVENLLCPVSIEVLYQVFSRFGTVLRIVVFTRNSQFQALLQYADPANAYYAKLNLNGHNIYTMCCTLHIEFSKLSSLEVKYNNEKSRDFTRFDLPFGDGQHPLQLPITPAYGYSFPVVPAPLGSLAPTPAVLAAVPLPAVASAPVNSVILVSNLNSEVITPYGLFILFGMYGDVHRVKILFKKKSNALVQMADATQAQLAMGHLNGQKLYGRVIRAILSKHQVIQLPPEGRKSNGLTKDYSNSPLHRFKKSGSKNFQNIFPPSDTLYLSNIPPFVTDEAMENLFENTGSTVKAFRFIQKDCRTALIQLGSVEEAFHALIELHNHDLGENHHLQISFSKCTI</sequence>
<evidence type="ECO:0000313" key="3">
    <source>
        <dbReference type="Ensembl" id="ENSMUNP00000005351.2"/>
    </source>
</evidence>
<dbReference type="Pfam" id="PF13893">
    <property type="entry name" value="RRM_5"/>
    <property type="match status" value="2"/>
</dbReference>
<dbReference type="InterPro" id="IPR012677">
    <property type="entry name" value="Nucleotide-bd_a/b_plait_sf"/>
</dbReference>
<dbReference type="InterPro" id="IPR035979">
    <property type="entry name" value="RBD_domain_sf"/>
</dbReference>
<accession>A0A8C6N8T5</accession>
<dbReference type="FunFam" id="3.30.70.330:FF:000341">
    <property type="entry name" value="Hephaestus, isoform C"/>
    <property type="match status" value="1"/>
</dbReference>
<evidence type="ECO:0000313" key="4">
    <source>
        <dbReference type="Proteomes" id="UP000694405"/>
    </source>
</evidence>
<reference evidence="3" key="3">
    <citation type="submission" date="2025-09" db="UniProtKB">
        <authorList>
            <consortium name="Ensembl"/>
        </authorList>
    </citation>
    <scope>IDENTIFICATION</scope>
</reference>
<protein>
    <submittedName>
        <fullName evidence="3">Uncharacterized protein</fullName>
    </submittedName>
</protein>
<evidence type="ECO:0000256" key="1">
    <source>
        <dbReference type="ARBA" id="ARBA00022737"/>
    </source>
</evidence>
<dbReference type="AlphaFoldDB" id="A0A8C6N8T5"/>
<keyword evidence="1" id="KW-0677">Repeat</keyword>
<name>A0A8C6N8T5_MELUD</name>
<keyword evidence="2" id="KW-0694">RNA-binding</keyword>
<dbReference type="InterPro" id="IPR021790">
    <property type="entry name" value="PTBP1-like_RRM2"/>
</dbReference>
<dbReference type="Proteomes" id="UP000694405">
    <property type="component" value="Chromosome Z"/>
</dbReference>
<evidence type="ECO:0000256" key="2">
    <source>
        <dbReference type="ARBA" id="ARBA00022884"/>
    </source>
</evidence>
<dbReference type="SMART" id="SM00360">
    <property type="entry name" value="RRM"/>
    <property type="match status" value="4"/>
</dbReference>
<proteinExistence type="predicted"/>
<dbReference type="OrthoDB" id="296632at2759"/>
<accession>A0A8V5H4H6</accession>
<organism evidence="3 4">
    <name type="scientific">Melopsittacus undulatus</name>
    <name type="common">Budgerigar</name>
    <name type="synonym">Psittacus undulatus</name>
    <dbReference type="NCBI Taxonomy" id="13146"/>
    <lineage>
        <taxon>Eukaryota</taxon>
        <taxon>Metazoa</taxon>
        <taxon>Chordata</taxon>
        <taxon>Craniata</taxon>
        <taxon>Vertebrata</taxon>
        <taxon>Euteleostomi</taxon>
        <taxon>Archelosauria</taxon>
        <taxon>Archosauria</taxon>
        <taxon>Dinosauria</taxon>
        <taxon>Saurischia</taxon>
        <taxon>Theropoda</taxon>
        <taxon>Coelurosauria</taxon>
        <taxon>Aves</taxon>
        <taxon>Neognathae</taxon>
        <taxon>Neoaves</taxon>
        <taxon>Telluraves</taxon>
        <taxon>Australaves</taxon>
        <taxon>Psittaciformes</taxon>
        <taxon>Psittaculidae</taxon>
        <taxon>Melopsittacus</taxon>
    </lineage>
</organism>
<dbReference type="SUPFAM" id="SSF54928">
    <property type="entry name" value="RNA-binding domain, RBD"/>
    <property type="match status" value="3"/>
</dbReference>
<gene>
    <name evidence="3" type="primary">LOC101877755</name>
</gene>
<dbReference type="GO" id="GO:0003723">
    <property type="term" value="F:RNA binding"/>
    <property type="evidence" value="ECO:0007669"/>
    <property type="project" value="UniProtKB-UniRule"/>
</dbReference>
<dbReference type="PROSITE" id="PS50102">
    <property type="entry name" value="RRM"/>
    <property type="match status" value="4"/>
</dbReference>
<keyword evidence="4" id="KW-1185">Reference proteome</keyword>
<reference evidence="3" key="2">
    <citation type="submission" date="2025-08" db="UniProtKB">
        <authorList>
            <consortium name="Ensembl"/>
        </authorList>
    </citation>
    <scope>IDENTIFICATION</scope>
</reference>
<dbReference type="InterPro" id="IPR000504">
    <property type="entry name" value="RRM_dom"/>
</dbReference>
<dbReference type="Gene3D" id="3.30.70.330">
    <property type="match status" value="4"/>
</dbReference>